<dbReference type="Proteomes" id="UP000236161">
    <property type="component" value="Unassembled WGS sequence"/>
</dbReference>
<keyword evidence="5 9" id="KW-0560">Oxidoreductase</keyword>
<reference evidence="10 11" key="1">
    <citation type="journal article" date="2017" name="Nature">
        <title>The Apostasia genome and the evolution of orchids.</title>
        <authorList>
            <person name="Zhang G.Q."/>
            <person name="Liu K.W."/>
            <person name="Li Z."/>
            <person name="Lohaus R."/>
            <person name="Hsiao Y.Y."/>
            <person name="Niu S.C."/>
            <person name="Wang J.Y."/>
            <person name="Lin Y.C."/>
            <person name="Xu Q."/>
            <person name="Chen L.J."/>
            <person name="Yoshida K."/>
            <person name="Fujiwara S."/>
            <person name="Wang Z.W."/>
            <person name="Zhang Y.Q."/>
            <person name="Mitsuda N."/>
            <person name="Wang M."/>
            <person name="Liu G.H."/>
            <person name="Pecoraro L."/>
            <person name="Huang H.X."/>
            <person name="Xiao X.J."/>
            <person name="Lin M."/>
            <person name="Wu X.Y."/>
            <person name="Wu W.L."/>
            <person name="Chen Y.Y."/>
            <person name="Chang S.B."/>
            <person name="Sakamoto S."/>
            <person name="Ohme-Takagi M."/>
            <person name="Yagi M."/>
            <person name="Zeng S.J."/>
            <person name="Shen C.Y."/>
            <person name="Yeh C.M."/>
            <person name="Luo Y.B."/>
            <person name="Tsai W.C."/>
            <person name="Van de Peer Y."/>
            <person name="Liu Z.J."/>
        </authorList>
    </citation>
    <scope>NUCLEOTIDE SEQUENCE [LARGE SCALE GENOMIC DNA]</scope>
    <source>
        <strain evidence="11">cv. Shenzhen</strain>
        <tissue evidence="10">Stem</tissue>
    </source>
</reference>
<dbReference type="AlphaFoldDB" id="A0A2I0ACZ9"/>
<dbReference type="EMBL" id="KZ451998">
    <property type="protein sequence ID" value="PKA53432.1"/>
    <property type="molecule type" value="Genomic_DNA"/>
</dbReference>
<name>A0A2I0ACZ9_9ASPA</name>
<accession>A0A2I0ACZ9</accession>
<evidence type="ECO:0000256" key="8">
    <source>
        <dbReference type="PIRSR" id="PIRSR602401-1"/>
    </source>
</evidence>
<dbReference type="FunFam" id="1.10.630.10:FF:000011">
    <property type="entry name" value="Cytochrome P450 83B1"/>
    <property type="match status" value="1"/>
</dbReference>
<dbReference type="InterPro" id="IPR002401">
    <property type="entry name" value="Cyt_P450_E_grp-I"/>
</dbReference>
<dbReference type="PRINTS" id="PR00385">
    <property type="entry name" value="P450"/>
</dbReference>
<protein>
    <submittedName>
        <fullName evidence="10">Cytochrome P450 71A9</fullName>
    </submittedName>
</protein>
<dbReference type="PANTHER" id="PTHR47955:SF19">
    <property type="entry name" value="CYTOCHROME P450 71A9-LIKE ISOFORM X1"/>
    <property type="match status" value="1"/>
</dbReference>
<dbReference type="InterPro" id="IPR017972">
    <property type="entry name" value="Cyt_P450_CS"/>
</dbReference>
<dbReference type="GO" id="GO:0004497">
    <property type="term" value="F:monooxygenase activity"/>
    <property type="evidence" value="ECO:0007669"/>
    <property type="project" value="UniProtKB-KW"/>
</dbReference>
<evidence type="ECO:0000256" key="5">
    <source>
        <dbReference type="ARBA" id="ARBA00023002"/>
    </source>
</evidence>
<organism evidence="10 11">
    <name type="scientific">Apostasia shenzhenica</name>
    <dbReference type="NCBI Taxonomy" id="1088818"/>
    <lineage>
        <taxon>Eukaryota</taxon>
        <taxon>Viridiplantae</taxon>
        <taxon>Streptophyta</taxon>
        <taxon>Embryophyta</taxon>
        <taxon>Tracheophyta</taxon>
        <taxon>Spermatophyta</taxon>
        <taxon>Magnoliopsida</taxon>
        <taxon>Liliopsida</taxon>
        <taxon>Asparagales</taxon>
        <taxon>Orchidaceae</taxon>
        <taxon>Apostasioideae</taxon>
        <taxon>Apostasia</taxon>
    </lineage>
</organism>
<keyword evidence="4 8" id="KW-0479">Metal-binding</keyword>
<dbReference type="PROSITE" id="PS00086">
    <property type="entry name" value="CYTOCHROME_P450"/>
    <property type="match status" value="1"/>
</dbReference>
<dbReference type="InterPro" id="IPR001128">
    <property type="entry name" value="Cyt_P450"/>
</dbReference>
<feature type="binding site" description="axial binding residue" evidence="8">
    <location>
        <position position="460"/>
    </location>
    <ligand>
        <name>heme</name>
        <dbReference type="ChEBI" id="CHEBI:30413"/>
    </ligand>
    <ligandPart>
        <name>Fe</name>
        <dbReference type="ChEBI" id="CHEBI:18248"/>
    </ligandPart>
</feature>
<evidence type="ECO:0000256" key="2">
    <source>
        <dbReference type="ARBA" id="ARBA00010617"/>
    </source>
</evidence>
<dbReference type="PRINTS" id="PR00463">
    <property type="entry name" value="EP450I"/>
</dbReference>
<gene>
    <name evidence="10" type="primary">CYP71A9</name>
    <name evidence="10" type="ORF">AXF42_Ash012374</name>
</gene>
<dbReference type="Pfam" id="PF00067">
    <property type="entry name" value="p450"/>
    <property type="match status" value="1"/>
</dbReference>
<keyword evidence="11" id="KW-1185">Reference proteome</keyword>
<evidence type="ECO:0000256" key="6">
    <source>
        <dbReference type="ARBA" id="ARBA00023004"/>
    </source>
</evidence>
<keyword evidence="3 8" id="KW-0349">Heme</keyword>
<comment type="cofactor">
    <cofactor evidence="1 8">
        <name>heme</name>
        <dbReference type="ChEBI" id="CHEBI:30413"/>
    </cofactor>
</comment>
<dbReference type="PANTHER" id="PTHR47955">
    <property type="entry name" value="CYTOCHROME P450 FAMILY 71 PROTEIN"/>
    <property type="match status" value="1"/>
</dbReference>
<evidence type="ECO:0000256" key="9">
    <source>
        <dbReference type="RuleBase" id="RU000461"/>
    </source>
</evidence>
<dbReference type="InterPro" id="IPR036396">
    <property type="entry name" value="Cyt_P450_sf"/>
</dbReference>
<evidence type="ECO:0000313" key="11">
    <source>
        <dbReference type="Proteomes" id="UP000236161"/>
    </source>
</evidence>
<evidence type="ECO:0000256" key="7">
    <source>
        <dbReference type="ARBA" id="ARBA00023033"/>
    </source>
</evidence>
<keyword evidence="7 9" id="KW-0503">Monooxygenase</keyword>
<evidence type="ECO:0000256" key="4">
    <source>
        <dbReference type="ARBA" id="ARBA00022723"/>
    </source>
</evidence>
<dbReference type="GO" id="GO:0020037">
    <property type="term" value="F:heme binding"/>
    <property type="evidence" value="ECO:0007669"/>
    <property type="project" value="InterPro"/>
</dbReference>
<dbReference type="OrthoDB" id="2789670at2759"/>
<comment type="similarity">
    <text evidence="2 9">Belongs to the cytochrome P450 family.</text>
</comment>
<dbReference type="GO" id="GO:0005506">
    <property type="term" value="F:iron ion binding"/>
    <property type="evidence" value="ECO:0007669"/>
    <property type="project" value="InterPro"/>
</dbReference>
<dbReference type="SUPFAM" id="SSF48264">
    <property type="entry name" value="Cytochrome P450"/>
    <property type="match status" value="1"/>
</dbReference>
<evidence type="ECO:0000256" key="1">
    <source>
        <dbReference type="ARBA" id="ARBA00001971"/>
    </source>
</evidence>
<dbReference type="GO" id="GO:0016705">
    <property type="term" value="F:oxidoreductase activity, acting on paired donors, with incorporation or reduction of molecular oxygen"/>
    <property type="evidence" value="ECO:0007669"/>
    <property type="project" value="InterPro"/>
</dbReference>
<evidence type="ECO:0000313" key="10">
    <source>
        <dbReference type="EMBL" id="PKA53432.1"/>
    </source>
</evidence>
<dbReference type="Gene3D" id="1.10.630.10">
    <property type="entry name" value="Cytochrome P450"/>
    <property type="match status" value="1"/>
</dbReference>
<proteinExistence type="inferred from homology"/>
<keyword evidence="6 8" id="KW-0408">Iron</keyword>
<sequence>MDFCSIFFLCFLFASSLLLLLRKRRRQNISQKKRLPPQPWRLPIVGNLHQLDPNRPHRSLLKLSQRHGPIMLLQLGSVPTLVVSSGEVVREIFRHNDLIFSGRPPMRAAVKLFYNLCDVAFSPYGEFWRQARRISVHELLSAKQVRRFEAVRQQEVAKLVTAINGLCFSSSSSSSNSHLVNLSKLTLSLSNNVVCRVLLGGEYGGEGGYGGGGSGWLHEVLPKTQQLLAELCVGDLIPWMGWVDRLTRLDARLKNTFEEFDRFYDMVIEEHMKKGEDDEEEEEEEDMLKLLLRLRKRAEPGGFLSSMDHVKGILMDMFVAGTDTSAATITWTMAELIKNPKVMSKLLEELRRVIGNKSKMIEENELEKLEYLKLVVKESLRVHPAAPLLVPRETIEPCTIYGYHVPAKSRVIINATAMALDARVWENPHDFCPERFSDGKMDFRGRHYEYIPFGAGRRICPGINFALPIVELALANLLHCFEWALPHGMTAEDMNMEEALGITMHKKVPLCLAAKSKSEETIIS</sequence>
<dbReference type="CDD" id="cd11072">
    <property type="entry name" value="CYP71-like"/>
    <property type="match status" value="1"/>
</dbReference>
<evidence type="ECO:0000256" key="3">
    <source>
        <dbReference type="ARBA" id="ARBA00022617"/>
    </source>
</evidence>
<dbReference type="STRING" id="1088818.A0A2I0ACZ9"/>